<evidence type="ECO:0000259" key="3">
    <source>
        <dbReference type="Pfam" id="PF00723"/>
    </source>
</evidence>
<dbReference type="InterPro" id="IPR015220">
    <property type="entry name" value="Glucodextranase_N"/>
</dbReference>
<dbReference type="InterPro" id="IPR008928">
    <property type="entry name" value="6-hairpin_glycosidase_sf"/>
</dbReference>
<feature type="signal peptide" evidence="2">
    <location>
        <begin position="1"/>
        <end position="24"/>
    </location>
</feature>
<keyword evidence="5" id="KW-0378">Hydrolase</keyword>
<keyword evidence="2" id="KW-0732">Signal</keyword>
<feature type="chain" id="PRO_5046830508" evidence="2">
    <location>
        <begin position="25"/>
        <end position="739"/>
    </location>
</feature>
<feature type="domain" description="Glucodextranase N-terminal" evidence="4">
    <location>
        <begin position="48"/>
        <end position="308"/>
    </location>
</feature>
<dbReference type="InterPro" id="IPR012341">
    <property type="entry name" value="6hp_glycosidase-like_sf"/>
</dbReference>
<dbReference type="Gene3D" id="2.70.98.10">
    <property type="match status" value="1"/>
</dbReference>
<feature type="region of interest" description="Disordered" evidence="1">
    <location>
        <begin position="32"/>
        <end position="60"/>
    </location>
</feature>
<dbReference type="InterPro" id="IPR014718">
    <property type="entry name" value="GH-type_carb-bd"/>
</dbReference>
<evidence type="ECO:0000259" key="4">
    <source>
        <dbReference type="Pfam" id="PF09137"/>
    </source>
</evidence>
<dbReference type="Pfam" id="PF09137">
    <property type="entry name" value="Glucodextran_N"/>
    <property type="match status" value="1"/>
</dbReference>
<protein>
    <submittedName>
        <fullName evidence="5">Glycoside hydrolase family 15 protein</fullName>
    </submittedName>
</protein>
<name>A0ABV6P6C9_9ACTN</name>
<organism evidence="5 6">
    <name type="scientific">Plantactinospora siamensis</name>
    <dbReference type="NCBI Taxonomy" id="555372"/>
    <lineage>
        <taxon>Bacteria</taxon>
        <taxon>Bacillati</taxon>
        <taxon>Actinomycetota</taxon>
        <taxon>Actinomycetes</taxon>
        <taxon>Micromonosporales</taxon>
        <taxon>Micromonosporaceae</taxon>
        <taxon>Plantactinospora</taxon>
    </lineage>
</organism>
<proteinExistence type="predicted"/>
<keyword evidence="6" id="KW-1185">Reference proteome</keyword>
<feature type="domain" description="GH15-like" evidence="3">
    <location>
        <begin position="406"/>
        <end position="719"/>
    </location>
</feature>
<dbReference type="EMBL" id="JBHLUE010000036">
    <property type="protein sequence ID" value="MFC0568592.1"/>
    <property type="molecule type" value="Genomic_DNA"/>
</dbReference>
<dbReference type="Pfam" id="PF00723">
    <property type="entry name" value="Glyco_hydro_15"/>
    <property type="match status" value="2"/>
</dbReference>
<dbReference type="RefSeq" id="WP_377344141.1">
    <property type="nucleotide sequence ID" value="NZ_JBHLUE010000036.1"/>
</dbReference>
<gene>
    <name evidence="5" type="ORF">ACFFHU_31220</name>
</gene>
<dbReference type="Gene3D" id="1.50.10.10">
    <property type="match status" value="1"/>
</dbReference>
<dbReference type="InterPro" id="IPR011013">
    <property type="entry name" value="Gal_mutarotase_sf_dom"/>
</dbReference>
<evidence type="ECO:0000313" key="5">
    <source>
        <dbReference type="EMBL" id="MFC0568592.1"/>
    </source>
</evidence>
<reference evidence="5 6" key="1">
    <citation type="submission" date="2024-09" db="EMBL/GenBank/DDBJ databases">
        <authorList>
            <person name="Sun Q."/>
            <person name="Mori K."/>
        </authorList>
    </citation>
    <scope>NUCLEOTIDE SEQUENCE [LARGE SCALE GENOMIC DNA]</scope>
    <source>
        <strain evidence="5 6">TBRC 2205</strain>
    </source>
</reference>
<dbReference type="PANTHER" id="PTHR31616:SF0">
    <property type="entry name" value="GLUCAN 1,4-ALPHA-GLUCOSIDASE"/>
    <property type="match status" value="1"/>
</dbReference>
<dbReference type="PANTHER" id="PTHR31616">
    <property type="entry name" value="TREHALASE"/>
    <property type="match status" value="1"/>
</dbReference>
<dbReference type="SUPFAM" id="SSF74650">
    <property type="entry name" value="Galactose mutarotase-like"/>
    <property type="match status" value="1"/>
</dbReference>
<dbReference type="CDD" id="cd07430">
    <property type="entry name" value="GH15_N"/>
    <property type="match status" value="1"/>
</dbReference>
<evidence type="ECO:0000256" key="1">
    <source>
        <dbReference type="SAM" id="MobiDB-lite"/>
    </source>
</evidence>
<evidence type="ECO:0000313" key="6">
    <source>
        <dbReference type="Proteomes" id="UP001589894"/>
    </source>
</evidence>
<feature type="domain" description="GH15-like" evidence="3">
    <location>
        <begin position="335"/>
        <end position="395"/>
    </location>
</feature>
<sequence length="739" mass="77872">MRAARTLLAAAAATSLAVPVGASAGWAAGDTAAGNTATGRSAAARGDAPGAPGAAPNWTSADKSGFGTAYGAKESPVWFTVGARGGLTEVYYPDLGTPSGRSLDFVVSDGRTAVRAGEAGAGHTEAIDGAGLTFTHTDTAAGKWRLTTRYVTDPARASVLVDVSFTSLDRRPRTLYTVYDPGLTNDGSDDTAASAGGALTAADGHTASVLSATPRFTATSSGYAGASDGWTDLRDGRMDWRYASARTPGNVVQTARTAVTGVRGRQHTTLALSFGPAVAAARSAAGASLTGGFPRAARAYADGWQRYLRSLDPAPASLRGDPQRRLFRVSEMVLAASEDKTHPGAFIASPSMPWYWREEVKSGPYHLVWSRDLYQIATGLIAAGDVAGARRALNFLFDSQQRPDGSFPQNTDVAGVPVWDNLQLDEVALPIVLAAQLRRTDPGTWSHVKRAADFLIGFSRDGHTAPWTPQERWENQSGYSPNTIAAEIAGLVCAAGIARANGDGASADRYLATADDWQSKVDSWTVTSTGPYDPKPYYLRLSKDGDPNAATTYAVGDSGPSAVDQRAVVDPSFLDLVRLGVQPADHPAIRNTLAVVDRQLGYTTAGGRYWHRASFDGYGETLTGADWNFNFPADSRATRGRGWPLLNGERGEYDLAAGNGAGAGRELAAMANTASPSLMLPEQVWDDQPPSGQPGYRPGTGTRSATPLIWTHAQYVRLAVDLAAGRVVEQPAEVAARYR</sequence>
<dbReference type="InterPro" id="IPR011613">
    <property type="entry name" value="GH15-like"/>
</dbReference>
<evidence type="ECO:0000256" key="2">
    <source>
        <dbReference type="SAM" id="SignalP"/>
    </source>
</evidence>
<dbReference type="Proteomes" id="UP001589894">
    <property type="component" value="Unassembled WGS sequence"/>
</dbReference>
<accession>A0ABV6P6C9</accession>
<dbReference type="GO" id="GO:0016787">
    <property type="term" value="F:hydrolase activity"/>
    <property type="evidence" value="ECO:0007669"/>
    <property type="project" value="UniProtKB-KW"/>
</dbReference>
<feature type="compositionally biased region" description="Low complexity" evidence="1">
    <location>
        <begin position="32"/>
        <end position="56"/>
    </location>
</feature>
<dbReference type="SUPFAM" id="SSF48208">
    <property type="entry name" value="Six-hairpin glycosidases"/>
    <property type="match status" value="1"/>
</dbReference>
<feature type="region of interest" description="Disordered" evidence="1">
    <location>
        <begin position="682"/>
        <end position="703"/>
    </location>
</feature>
<comment type="caution">
    <text evidence="5">The sequence shown here is derived from an EMBL/GenBank/DDBJ whole genome shotgun (WGS) entry which is preliminary data.</text>
</comment>